<evidence type="ECO:0000313" key="8">
    <source>
        <dbReference type="EMBL" id="BBP02297.1"/>
    </source>
</evidence>
<accession>A0A809SFI6</accession>
<evidence type="ECO:0000313" key="9">
    <source>
        <dbReference type="EMBL" id="BBP02540.1"/>
    </source>
</evidence>
<evidence type="ECO:0000256" key="3">
    <source>
        <dbReference type="ARBA" id="ARBA00022722"/>
    </source>
</evidence>
<comment type="subunit">
    <text evidence="2 6">Homodimer.</text>
</comment>
<dbReference type="GO" id="GO:0003723">
    <property type="term" value="F:RNA binding"/>
    <property type="evidence" value="ECO:0007669"/>
    <property type="project" value="InterPro"/>
</dbReference>
<reference evidence="11" key="1">
    <citation type="submission" date="2019-11" db="EMBL/GenBank/DDBJ databases">
        <title>Isolation and characterization of a novel species in the genus Sulfuriferula.</title>
        <authorList>
            <person name="Mochizuki J."/>
            <person name="Kojima H."/>
            <person name="Fukui M."/>
        </authorList>
    </citation>
    <scope>NUCLEOTIDE SEQUENCE [LARGE SCALE GENOMIC DNA]</scope>
    <source>
        <strain evidence="11">SGTM</strain>
        <plasmid evidence="11">sgtm_pl1 dna</plasmid>
        <plasmid evidence="11">sgtm_pl2 dna</plasmid>
    </source>
</reference>
<geneLocation type="plasmid" evidence="11">
    <name>sgtm_pl2 dna</name>
</geneLocation>
<evidence type="ECO:0000313" key="11">
    <source>
        <dbReference type="Proteomes" id="UP000463939"/>
    </source>
</evidence>
<dbReference type="Proteomes" id="UP000463939">
    <property type="component" value="Chromosome"/>
</dbReference>
<keyword evidence="5" id="KW-0843">Virulence</keyword>
<dbReference type="Gene3D" id="3.30.70.240">
    <property type="match status" value="1"/>
</dbReference>
<dbReference type="InterPro" id="IPR016368">
    <property type="entry name" value="VapD"/>
</dbReference>
<dbReference type="PIRSF" id="PIRSF002882">
    <property type="entry name" value="VapD"/>
    <property type="match status" value="1"/>
</dbReference>
<dbReference type="GO" id="GO:0016787">
    <property type="term" value="F:hydrolase activity"/>
    <property type="evidence" value="ECO:0007669"/>
    <property type="project" value="UniProtKB-KW"/>
</dbReference>
<dbReference type="KEGG" id="sniv:SFSGTM_30050"/>
<dbReference type="KEGG" id="sniv:SFSGTM_32780"/>
<proteinExistence type="inferred from homology"/>
<protein>
    <recommendedName>
        <fullName evidence="6">Endoribonuclease VapD</fullName>
        <ecNumber evidence="6">3.1.-.-</ecNumber>
    </recommendedName>
</protein>
<evidence type="ECO:0000256" key="6">
    <source>
        <dbReference type="PIRNR" id="PIRNR002882"/>
    </source>
</evidence>
<dbReference type="EMBL" id="AP021881">
    <property type="protein sequence ID" value="BBP02297.1"/>
    <property type="molecule type" value="Genomic_DNA"/>
</dbReference>
<comment type="similarity">
    <text evidence="1 6">Belongs to the VapD ribonuclease family.</text>
</comment>
<evidence type="ECO:0000313" key="7">
    <source>
        <dbReference type="EMBL" id="BBP00916.1"/>
    </source>
</evidence>
<comment type="function">
    <text evidence="6">Cleaves ssRNA, mostly between U:A.</text>
</comment>
<keyword evidence="9" id="KW-0614">Plasmid</keyword>
<dbReference type="GO" id="GO:0004518">
    <property type="term" value="F:nuclease activity"/>
    <property type="evidence" value="ECO:0007669"/>
    <property type="project" value="UniProtKB-UniRule"/>
</dbReference>
<keyword evidence="3 6" id="KW-0540">Nuclease</keyword>
<dbReference type="RefSeq" id="WP_162084759.1">
    <property type="nucleotide sequence ID" value="NZ_AP021881.1"/>
</dbReference>
<dbReference type="KEGG" id="sniv:SFSGTM_32480"/>
<dbReference type="Proteomes" id="UP000463939">
    <property type="component" value="Plasmid SGTM_pl1"/>
</dbReference>
<name>A0A809SFI6_9PROT</name>
<geneLocation type="plasmid" evidence="9">
    <name>SGTM_pl1</name>
</geneLocation>
<dbReference type="EC" id="3.1.-.-" evidence="6"/>
<sequence>MYAVSFDLTVADAEMNHPKGVSQAYTEIGAILGEHGFRRVQGSLYVTDNEDMANLFLAFQTLRARPWFPKSVRDIRAFRIEQWSDFTAVVKGV</sequence>
<dbReference type="Proteomes" id="UP000463939">
    <property type="component" value="Plasmid SGTM_pl2"/>
</dbReference>
<evidence type="ECO:0000256" key="1">
    <source>
        <dbReference type="ARBA" id="ARBA00009653"/>
    </source>
</evidence>
<geneLocation type="plasmid" evidence="11">
    <name>sgtm_pl1 dna</name>
</geneLocation>
<dbReference type="EMBL" id="AP021881">
    <property type="protein sequence ID" value="BBP00916.1"/>
    <property type="molecule type" value="Genomic_DNA"/>
</dbReference>
<organism evidence="8 11">
    <name type="scientific">Sulfuriferula nivalis</name>
    <dbReference type="NCBI Taxonomy" id="2675298"/>
    <lineage>
        <taxon>Bacteria</taxon>
        <taxon>Pseudomonadati</taxon>
        <taxon>Pseudomonadota</taxon>
        <taxon>Betaproteobacteria</taxon>
        <taxon>Nitrosomonadales</taxon>
        <taxon>Sulfuricellaceae</taxon>
        <taxon>Sulfuriferula</taxon>
    </lineage>
</organism>
<dbReference type="AlphaFoldDB" id="A0A809SFI6"/>
<gene>
    <name evidence="8" type="primary">vapD_2</name>
    <name evidence="7" type="synonym">vapD_1</name>
    <name evidence="9" type="synonym">vapD_3</name>
    <name evidence="10" type="synonym">vapD_4</name>
    <name evidence="7" type="ORF">SFSGTM_16240</name>
    <name evidence="8" type="ORF">SFSGTM_30050</name>
    <name evidence="9" type="ORF">SFSGTM_32480</name>
    <name evidence="10" type="ORF">SFSGTM_32780</name>
</gene>
<dbReference type="EMBL" id="AP021883">
    <property type="protein sequence ID" value="BBP02570.1"/>
    <property type="molecule type" value="Genomic_DNA"/>
</dbReference>
<geneLocation type="plasmid" evidence="10">
    <name>SGTM_pl2</name>
</geneLocation>
<dbReference type="EMBL" id="AP021882">
    <property type="protein sequence ID" value="BBP02540.1"/>
    <property type="molecule type" value="Genomic_DNA"/>
</dbReference>
<evidence type="ECO:0000256" key="4">
    <source>
        <dbReference type="ARBA" id="ARBA00022801"/>
    </source>
</evidence>
<evidence type="ECO:0000256" key="2">
    <source>
        <dbReference type="ARBA" id="ARBA00011738"/>
    </source>
</evidence>
<evidence type="ECO:0000313" key="10">
    <source>
        <dbReference type="EMBL" id="BBP02570.1"/>
    </source>
</evidence>
<reference evidence="8" key="2">
    <citation type="journal article" name="Int. J. Syst. Evol. Microbiol.">
        <title>Sulfuriferula nivalis sp. nov., a sulfur oxidizer isolated from snow and emended description of Sulfuriferula plumbiphila.</title>
        <authorList>
            <person name="Kojima H."/>
            <person name="Mochizuki J."/>
            <person name="Fukui M."/>
        </authorList>
    </citation>
    <scope>NUCLEOTIDE SEQUENCE</scope>
    <source>
        <strain evidence="8">SGTM</strain>
    </source>
</reference>
<keyword evidence="4 6" id="KW-0378">Hydrolase</keyword>
<keyword evidence="11" id="KW-1185">Reference proteome</keyword>
<evidence type="ECO:0000256" key="5">
    <source>
        <dbReference type="ARBA" id="ARBA00023026"/>
    </source>
</evidence>
<dbReference type="SMR" id="A0A809SFI6"/>
<dbReference type="KEGG" id="sniv:SFSGTM_16240"/>